<comment type="subcellular location">
    <subcellularLocation>
        <location evidence="1">Cell membrane</location>
        <topology evidence="1">Multi-pass membrane protein</topology>
    </subcellularLocation>
</comment>
<keyword evidence="3 6" id="KW-0812">Transmembrane</keyword>
<proteinExistence type="predicted"/>
<dbReference type="PANTHER" id="PTHR30294">
    <property type="entry name" value="MEMBRANE COMPONENT OF ABC TRANSPORTER YHHJ-RELATED"/>
    <property type="match status" value="1"/>
</dbReference>
<dbReference type="Pfam" id="PF12698">
    <property type="entry name" value="ABC2_membrane_3"/>
    <property type="match status" value="1"/>
</dbReference>
<keyword evidence="4 6" id="KW-1133">Transmembrane helix</keyword>
<dbReference type="GO" id="GO:0140359">
    <property type="term" value="F:ABC-type transporter activity"/>
    <property type="evidence" value="ECO:0007669"/>
    <property type="project" value="InterPro"/>
</dbReference>
<feature type="transmembrane region" description="Helical" evidence="6">
    <location>
        <begin position="368"/>
        <end position="387"/>
    </location>
</feature>
<dbReference type="Proteomes" id="UP000262954">
    <property type="component" value="Unassembled WGS sequence"/>
</dbReference>
<feature type="transmembrane region" description="Helical" evidence="6">
    <location>
        <begin position="21"/>
        <end position="42"/>
    </location>
</feature>
<reference evidence="8 9" key="1">
    <citation type="journal article" date="2018" name="Nat. Biotechnol.">
        <title>A standardized bacterial taxonomy based on genome phylogeny substantially revises the tree of life.</title>
        <authorList>
            <person name="Parks D.H."/>
            <person name="Chuvochina M."/>
            <person name="Waite D.W."/>
            <person name="Rinke C."/>
            <person name="Skarshewski A."/>
            <person name="Chaumeil P.A."/>
            <person name="Hugenholtz P."/>
        </authorList>
    </citation>
    <scope>NUCLEOTIDE SEQUENCE [LARGE SCALE GENOMIC DNA]</scope>
    <source>
        <strain evidence="8">UBA11482</strain>
    </source>
</reference>
<sequence>MNKMHLIIRQEYLNRVRKRSFIAMTLLMPFLFVALMSFPHWMSKINDTETHDIIVLDYTGSYKNLFTDTSQYRFYYRMTGGPADNTEKVYAYIIISENLLQNPQAIAIYSEKQISQNFKEYITLQAERYLENEKLASCQIQNIQKIIADLQVKLDIPEIRFGEDGTKSRSSVEISSVIGIASTFIIYMFLLLYGVQVMQSVTQEKSNRIVEVMISSVKPFELMMGKITAIGLAGLTQFAIWLILSVIILFSTTSQLSLGTATDNIESLNQMQSYPFAELLIWFTLFFSGGYMLYASLFAAIGSAVDNEADTQQFMTPITIIILFALYAGIYSAQNPEGPLAFWCSMIPFTSPIVMMVRIPFGIPLWEIIVSFLILGISALCSIWISGRIYRIGILMYGKKTSYTEIIKWIKYKG</sequence>
<evidence type="ECO:0000256" key="3">
    <source>
        <dbReference type="ARBA" id="ARBA00022692"/>
    </source>
</evidence>
<feature type="transmembrane region" description="Helical" evidence="6">
    <location>
        <begin position="279"/>
        <end position="302"/>
    </location>
</feature>
<evidence type="ECO:0000256" key="2">
    <source>
        <dbReference type="ARBA" id="ARBA00022475"/>
    </source>
</evidence>
<dbReference type="EMBL" id="DNWC01000170">
    <property type="protein sequence ID" value="HBJ10003.1"/>
    <property type="molecule type" value="Genomic_DNA"/>
</dbReference>
<dbReference type="InterPro" id="IPR013525">
    <property type="entry name" value="ABC2_TM"/>
</dbReference>
<protein>
    <submittedName>
        <fullName evidence="8">ABC transporter permease</fullName>
    </submittedName>
</protein>
<accession>A0A354M664</accession>
<evidence type="ECO:0000256" key="6">
    <source>
        <dbReference type="SAM" id="Phobius"/>
    </source>
</evidence>
<comment type="caution">
    <text evidence="8">The sequence shown here is derived from an EMBL/GenBank/DDBJ whole genome shotgun (WGS) entry which is preliminary data.</text>
</comment>
<feature type="transmembrane region" description="Helical" evidence="6">
    <location>
        <begin position="174"/>
        <end position="195"/>
    </location>
</feature>
<feature type="transmembrane region" description="Helical" evidence="6">
    <location>
        <begin position="227"/>
        <end position="250"/>
    </location>
</feature>
<dbReference type="PANTHER" id="PTHR30294:SF29">
    <property type="entry name" value="MULTIDRUG ABC TRANSPORTER PERMEASE YBHS-RELATED"/>
    <property type="match status" value="1"/>
</dbReference>
<organism evidence="8 9">
    <name type="scientific">Coprobacter fastidiosus</name>
    <dbReference type="NCBI Taxonomy" id="1099853"/>
    <lineage>
        <taxon>Bacteria</taxon>
        <taxon>Pseudomonadati</taxon>
        <taxon>Bacteroidota</taxon>
        <taxon>Bacteroidia</taxon>
        <taxon>Bacteroidales</taxon>
        <taxon>Barnesiellaceae</taxon>
        <taxon>Coprobacter</taxon>
    </lineage>
</organism>
<evidence type="ECO:0000313" key="8">
    <source>
        <dbReference type="EMBL" id="HBJ10003.1"/>
    </source>
</evidence>
<feature type="transmembrane region" description="Helical" evidence="6">
    <location>
        <begin position="314"/>
        <end position="334"/>
    </location>
</feature>
<evidence type="ECO:0000256" key="4">
    <source>
        <dbReference type="ARBA" id="ARBA00022989"/>
    </source>
</evidence>
<dbReference type="Gene3D" id="3.40.190.10">
    <property type="entry name" value="Periplasmic binding protein-like II"/>
    <property type="match status" value="1"/>
</dbReference>
<dbReference type="GO" id="GO:0005886">
    <property type="term" value="C:plasma membrane"/>
    <property type="evidence" value="ECO:0007669"/>
    <property type="project" value="UniProtKB-SubCell"/>
</dbReference>
<dbReference type="AlphaFoldDB" id="A0A354M664"/>
<evidence type="ECO:0000256" key="1">
    <source>
        <dbReference type="ARBA" id="ARBA00004651"/>
    </source>
</evidence>
<evidence type="ECO:0000259" key="7">
    <source>
        <dbReference type="Pfam" id="PF12698"/>
    </source>
</evidence>
<feature type="domain" description="ABC-2 type transporter transmembrane" evidence="7">
    <location>
        <begin position="19"/>
        <end position="386"/>
    </location>
</feature>
<keyword evidence="2" id="KW-1003">Cell membrane</keyword>
<keyword evidence="5 6" id="KW-0472">Membrane</keyword>
<dbReference type="SUPFAM" id="SSF53850">
    <property type="entry name" value="Periplasmic binding protein-like II"/>
    <property type="match status" value="1"/>
</dbReference>
<gene>
    <name evidence="8" type="ORF">DDY73_13480</name>
</gene>
<evidence type="ECO:0000313" key="9">
    <source>
        <dbReference type="Proteomes" id="UP000262954"/>
    </source>
</evidence>
<name>A0A354M664_9BACT</name>
<dbReference type="InterPro" id="IPR051449">
    <property type="entry name" value="ABC-2_transporter_component"/>
</dbReference>
<evidence type="ECO:0000256" key="5">
    <source>
        <dbReference type="ARBA" id="ARBA00023136"/>
    </source>
</evidence>